<dbReference type="AlphaFoldDB" id="A0A0F9MYK1"/>
<dbReference type="Gene3D" id="3.60.10.10">
    <property type="entry name" value="Endonuclease/exonuclease/phosphatase"/>
    <property type="match status" value="1"/>
</dbReference>
<dbReference type="SUPFAM" id="SSF56219">
    <property type="entry name" value="DNase I-like"/>
    <property type="match status" value="1"/>
</dbReference>
<reference evidence="1" key="1">
    <citation type="journal article" date="2015" name="Nature">
        <title>Complex archaea that bridge the gap between prokaryotes and eukaryotes.</title>
        <authorList>
            <person name="Spang A."/>
            <person name="Saw J.H."/>
            <person name="Jorgensen S.L."/>
            <person name="Zaremba-Niedzwiedzka K."/>
            <person name="Martijn J."/>
            <person name="Lind A.E."/>
            <person name="van Eijk R."/>
            <person name="Schleper C."/>
            <person name="Guy L."/>
            <person name="Ettema T.J."/>
        </authorList>
    </citation>
    <scope>NUCLEOTIDE SEQUENCE</scope>
</reference>
<comment type="caution">
    <text evidence="1">The sequence shown here is derived from an EMBL/GenBank/DDBJ whole genome shotgun (WGS) entry which is preliminary data.</text>
</comment>
<dbReference type="EMBL" id="LAZR01009157">
    <property type="protein sequence ID" value="KKM74337.1"/>
    <property type="molecule type" value="Genomic_DNA"/>
</dbReference>
<organism evidence="1">
    <name type="scientific">marine sediment metagenome</name>
    <dbReference type="NCBI Taxonomy" id="412755"/>
    <lineage>
        <taxon>unclassified sequences</taxon>
        <taxon>metagenomes</taxon>
        <taxon>ecological metagenomes</taxon>
    </lineage>
</organism>
<dbReference type="InterPro" id="IPR036691">
    <property type="entry name" value="Endo/exonu/phosph_ase_sf"/>
</dbReference>
<name>A0A0F9MYK1_9ZZZZ</name>
<accession>A0A0F9MYK1</accession>
<gene>
    <name evidence="1" type="ORF">LCGC14_1401380</name>
</gene>
<sequence length="58" mass="6709">ELKNVSFGLDSKPFDEARLIKAEINGITIINSYIPQGDTIESEKFAYKLNWFKQLNLF</sequence>
<protein>
    <submittedName>
        <fullName evidence="1">Uncharacterized protein</fullName>
    </submittedName>
</protein>
<feature type="non-terminal residue" evidence="1">
    <location>
        <position position="1"/>
    </location>
</feature>
<proteinExistence type="predicted"/>
<evidence type="ECO:0000313" key="1">
    <source>
        <dbReference type="EMBL" id="KKM74337.1"/>
    </source>
</evidence>